<dbReference type="RefSeq" id="WP_008045253.1">
    <property type="nucleotide sequence ID" value="NZ_CH724152.1"/>
</dbReference>
<dbReference type="EMBL" id="AAOE01000012">
    <property type="protein sequence ID" value="EAR09176.1"/>
    <property type="molecule type" value="Genomic_DNA"/>
</dbReference>
<dbReference type="InterPro" id="IPR002761">
    <property type="entry name" value="Diphthami_syn_dom"/>
</dbReference>
<accession>A4BF63</accession>
<organism evidence="2 3">
    <name type="scientific">Reinekea blandensis MED297</name>
    <dbReference type="NCBI Taxonomy" id="314283"/>
    <lineage>
        <taxon>Bacteria</taxon>
        <taxon>Pseudomonadati</taxon>
        <taxon>Pseudomonadota</taxon>
        <taxon>Gammaproteobacteria</taxon>
        <taxon>Oceanospirillales</taxon>
        <taxon>Saccharospirillaceae</taxon>
        <taxon>Reinekea</taxon>
    </lineage>
</organism>
<dbReference type="Gene3D" id="3.40.50.620">
    <property type="entry name" value="HUPs"/>
    <property type="match status" value="1"/>
</dbReference>
<sequence>MTPKKTMLSWSTGKDSAWATWQLQQRDDIELVGALCTINQTHQRTAMHAVRVELLKAQANALDLPLTIIELPYPCSNEQYQQIMAKATSEMRALGVEQMSFGDLFLEDIRQYRIDNMKDSGIEPIFPLWKKPTAALAREMIAGGLKSVVTCVDPKQLDASFAGREFNESFLADLPEGVDPCGENGEFHSFVYDGPMFRHRIPIEVGEVVERDGFVFADVVKC</sequence>
<dbReference type="CDD" id="cd01994">
    <property type="entry name" value="AANH_PF0828-like"/>
    <property type="match status" value="1"/>
</dbReference>
<proteinExistence type="predicted"/>
<feature type="domain" description="Diphthamide synthase" evidence="1">
    <location>
        <begin position="5"/>
        <end position="219"/>
    </location>
</feature>
<dbReference type="STRING" id="314283.MED297_06833"/>
<evidence type="ECO:0000259" key="1">
    <source>
        <dbReference type="Pfam" id="PF01902"/>
    </source>
</evidence>
<keyword evidence="3" id="KW-1185">Reference proteome</keyword>
<evidence type="ECO:0000313" key="2">
    <source>
        <dbReference type="EMBL" id="EAR09176.1"/>
    </source>
</evidence>
<name>A4BF63_9GAMM</name>
<gene>
    <name evidence="2" type="ORF">MED297_06833</name>
</gene>
<dbReference type="OrthoDB" id="3572539at2"/>
<dbReference type="Pfam" id="PF01902">
    <property type="entry name" value="Diphthami_syn_2"/>
    <property type="match status" value="1"/>
</dbReference>
<dbReference type="SUPFAM" id="SSF52402">
    <property type="entry name" value="Adenine nucleotide alpha hydrolases-like"/>
    <property type="match status" value="1"/>
</dbReference>
<evidence type="ECO:0000313" key="3">
    <source>
        <dbReference type="Proteomes" id="UP000005953"/>
    </source>
</evidence>
<dbReference type="InterPro" id="IPR014729">
    <property type="entry name" value="Rossmann-like_a/b/a_fold"/>
</dbReference>
<dbReference type="AlphaFoldDB" id="A4BF63"/>
<dbReference type="HOGENOM" id="CLU_010289_1_1_6"/>
<dbReference type="Proteomes" id="UP000005953">
    <property type="component" value="Unassembled WGS sequence"/>
</dbReference>
<comment type="caution">
    <text evidence="2">The sequence shown here is derived from an EMBL/GenBank/DDBJ whole genome shotgun (WGS) entry which is preliminary data.</text>
</comment>
<dbReference type="Gene3D" id="3.90.1490.10">
    <property type="entry name" value="putative n-type atp pyrophosphatase, domain 2"/>
    <property type="match status" value="1"/>
</dbReference>
<reference evidence="2 3" key="1">
    <citation type="submission" date="2006-02" db="EMBL/GenBank/DDBJ databases">
        <authorList>
            <person name="Pinhassi J."/>
            <person name="Pedros-Alio C."/>
            <person name="Ferriera S."/>
            <person name="Johnson J."/>
            <person name="Kravitz S."/>
            <person name="Halpern A."/>
            <person name="Remington K."/>
            <person name="Beeson K."/>
            <person name="Tran B."/>
            <person name="Rogers Y.-H."/>
            <person name="Friedman R."/>
            <person name="Venter J.C."/>
        </authorList>
    </citation>
    <scope>NUCLEOTIDE SEQUENCE [LARGE SCALE GENOMIC DNA]</scope>
    <source>
        <strain evidence="2 3">MED297</strain>
    </source>
</reference>
<protein>
    <recommendedName>
        <fullName evidence="1">Diphthamide synthase domain-containing protein</fullName>
    </recommendedName>
</protein>